<dbReference type="Pfam" id="PF16331">
    <property type="entry name" value="TolA_bind_tri"/>
    <property type="match status" value="1"/>
</dbReference>
<dbReference type="Pfam" id="PF13174">
    <property type="entry name" value="TPR_6"/>
    <property type="match status" value="1"/>
</dbReference>
<dbReference type="AlphaFoldDB" id="A0A1S1NRQ5"/>
<dbReference type="Gene3D" id="1.20.5.110">
    <property type="match status" value="1"/>
</dbReference>
<evidence type="ECO:0000259" key="3">
    <source>
        <dbReference type="Pfam" id="PF16331"/>
    </source>
</evidence>
<dbReference type="EMBL" id="CP043420">
    <property type="protein sequence ID" value="QEL11125.1"/>
    <property type="molecule type" value="Genomic_DNA"/>
</dbReference>
<evidence type="ECO:0000313" key="5">
    <source>
        <dbReference type="Proteomes" id="UP000322553"/>
    </source>
</evidence>
<dbReference type="SMART" id="SM00028">
    <property type="entry name" value="TPR"/>
    <property type="match status" value="3"/>
</dbReference>
<feature type="region of interest" description="Disordered" evidence="2">
    <location>
        <begin position="93"/>
        <end position="141"/>
    </location>
</feature>
<comment type="subcellular location">
    <subcellularLocation>
        <location evidence="1">Periplasm</location>
    </subcellularLocation>
</comment>
<reference evidence="4 5" key="1">
    <citation type="submission" date="2019-08" db="EMBL/GenBank/DDBJ databases">
        <title>Complete genome sequence of Kushneria sp. YCWA18, a halophilic phosphate-solubilizing bacterium isolated from Daqiao saltern in China.</title>
        <authorList>
            <person name="Du G.-X."/>
            <person name="Qu L.-Y."/>
        </authorList>
    </citation>
    <scope>NUCLEOTIDE SEQUENCE [LARGE SCALE GENOMIC DNA]</scope>
    <source>
        <strain evidence="4 5">YCWA18</strain>
    </source>
</reference>
<sequence length="266" mass="28973" precursor="true">MKHSLIRLCGAGALVLPLSVMAESGTDFSAQSNSIYDQTSTGGGTMMLFNRLQDQQQAINELRGRIEKLEHDLAQQTQLSKQRYLDLEERISSSKGTAGGAGNDENDSTSNDPITRAAQSGAGNVPTSSGDSSNASAGDNNKDAREAYQDAFALVQQRQFDQAIDAFEKFNQQYSDTPLKGNAYYWLGELYSAKSQLDKSARAFQTVIDDYPKSSKVSDAIYKLGLVRARQGESDQAQKLLQRVIKEYPDSNAAGLAQDFLDKTSG</sequence>
<gene>
    <name evidence="4" type="primary">ybgF</name>
    <name evidence="1" type="synonym">cpoB</name>
    <name evidence="4" type="ORF">FY550_08255</name>
</gene>
<feature type="signal peptide" evidence="1">
    <location>
        <begin position="1"/>
        <end position="22"/>
    </location>
</feature>
<feature type="compositionally biased region" description="Polar residues" evidence="2">
    <location>
        <begin position="108"/>
        <end position="127"/>
    </location>
</feature>
<keyword evidence="1" id="KW-0574">Periplasm</keyword>
<comment type="function">
    <text evidence="1">Mediates coordination of peptidoglycan synthesis and outer membrane constriction during cell division.</text>
</comment>
<keyword evidence="1" id="KW-0131">Cell cycle</keyword>
<dbReference type="GO" id="GO:0043093">
    <property type="term" value="P:FtsZ-dependent cytokinesis"/>
    <property type="evidence" value="ECO:0007669"/>
    <property type="project" value="UniProtKB-UniRule"/>
</dbReference>
<dbReference type="GO" id="GO:0070206">
    <property type="term" value="P:protein trimerization"/>
    <property type="evidence" value="ECO:0007669"/>
    <property type="project" value="InterPro"/>
</dbReference>
<dbReference type="OrthoDB" id="9768142at2"/>
<keyword evidence="1" id="KW-0175">Coiled coil</keyword>
<dbReference type="Gene3D" id="1.25.40.10">
    <property type="entry name" value="Tetratricopeptide repeat domain"/>
    <property type="match status" value="1"/>
</dbReference>
<keyword evidence="5" id="KW-1185">Reference proteome</keyword>
<dbReference type="InterPro" id="IPR019734">
    <property type="entry name" value="TPR_rpt"/>
</dbReference>
<proteinExistence type="inferred from homology"/>
<dbReference type="HAMAP" id="MF_02066">
    <property type="entry name" value="CpoB"/>
    <property type="match status" value="1"/>
</dbReference>
<dbReference type="InterPro" id="IPR011990">
    <property type="entry name" value="TPR-like_helical_dom_sf"/>
</dbReference>
<accession>A0A1S1NRQ5</accession>
<organism evidence="4 5">
    <name type="scientific">Kushneria phosphatilytica</name>
    <dbReference type="NCBI Taxonomy" id="657387"/>
    <lineage>
        <taxon>Bacteria</taxon>
        <taxon>Pseudomonadati</taxon>
        <taxon>Pseudomonadota</taxon>
        <taxon>Gammaproteobacteria</taxon>
        <taxon>Oceanospirillales</taxon>
        <taxon>Halomonadaceae</taxon>
        <taxon>Kushneria</taxon>
    </lineage>
</organism>
<dbReference type="NCBIfam" id="TIGR02795">
    <property type="entry name" value="tol_pal_ybgF"/>
    <property type="match status" value="1"/>
</dbReference>
<evidence type="ECO:0000256" key="2">
    <source>
        <dbReference type="SAM" id="MobiDB-lite"/>
    </source>
</evidence>
<dbReference type="Pfam" id="PF13432">
    <property type="entry name" value="TPR_16"/>
    <property type="match status" value="1"/>
</dbReference>
<dbReference type="GO" id="GO:0030288">
    <property type="term" value="C:outer membrane-bounded periplasmic space"/>
    <property type="evidence" value="ECO:0007669"/>
    <property type="project" value="UniProtKB-UniRule"/>
</dbReference>
<dbReference type="RefSeq" id="WP_070977481.1">
    <property type="nucleotide sequence ID" value="NZ_CP043420.1"/>
</dbReference>
<dbReference type="KEGG" id="kuy:FY550_08255"/>
<feature type="coiled-coil region" evidence="1">
    <location>
        <begin position="52"/>
        <end position="79"/>
    </location>
</feature>
<keyword evidence="1" id="KW-0132">Cell division</keyword>
<feature type="domain" description="YbgF trimerisation" evidence="3">
    <location>
        <begin position="44"/>
        <end position="98"/>
    </location>
</feature>
<dbReference type="SUPFAM" id="SSF48452">
    <property type="entry name" value="TPR-like"/>
    <property type="match status" value="1"/>
</dbReference>
<protein>
    <recommendedName>
        <fullName evidence="1">Cell division coordinator CpoB</fullName>
    </recommendedName>
</protein>
<comment type="similarity">
    <text evidence="1">Belongs to the CpoB family.</text>
</comment>
<feature type="compositionally biased region" description="Low complexity" evidence="2">
    <location>
        <begin position="128"/>
        <end position="139"/>
    </location>
</feature>
<evidence type="ECO:0000256" key="1">
    <source>
        <dbReference type="HAMAP-Rule" id="MF_02066"/>
    </source>
</evidence>
<dbReference type="InterPro" id="IPR032519">
    <property type="entry name" value="YbgF_tri"/>
</dbReference>
<evidence type="ECO:0000313" key="4">
    <source>
        <dbReference type="EMBL" id="QEL11125.1"/>
    </source>
</evidence>
<dbReference type="InterPro" id="IPR014162">
    <property type="entry name" value="CpoB_C"/>
</dbReference>
<feature type="chain" id="PRO_5041748431" description="Cell division coordinator CpoB" evidence="1">
    <location>
        <begin position="23"/>
        <end position="266"/>
    </location>
</feature>
<name>A0A1S1NRQ5_9GAMM</name>
<dbReference type="Proteomes" id="UP000322553">
    <property type="component" value="Chromosome"/>
</dbReference>
<dbReference type="InterPro" id="IPR034706">
    <property type="entry name" value="CpoB"/>
</dbReference>
<keyword evidence="1" id="KW-0732">Signal</keyword>
<dbReference type="STRING" id="657387.BH688_04510"/>
<dbReference type="PROSITE" id="PS50005">
    <property type="entry name" value="TPR"/>
    <property type="match status" value="2"/>
</dbReference>